<feature type="compositionally biased region" description="Basic and acidic residues" evidence="1">
    <location>
        <begin position="836"/>
        <end position="852"/>
    </location>
</feature>
<protein>
    <submittedName>
        <fullName evidence="2">Uncharacterized protein</fullName>
    </submittedName>
</protein>
<feature type="compositionally biased region" description="Polar residues" evidence="1">
    <location>
        <begin position="801"/>
        <end position="818"/>
    </location>
</feature>
<feature type="region of interest" description="Disordered" evidence="1">
    <location>
        <begin position="715"/>
        <end position="736"/>
    </location>
</feature>
<dbReference type="Proteomes" id="UP000039865">
    <property type="component" value="Unassembled WGS sequence"/>
</dbReference>
<dbReference type="InParanoid" id="A0A077ZXV3"/>
<evidence type="ECO:0000256" key="1">
    <source>
        <dbReference type="SAM" id="MobiDB-lite"/>
    </source>
</evidence>
<feature type="compositionally biased region" description="Low complexity" evidence="1">
    <location>
        <begin position="819"/>
        <end position="833"/>
    </location>
</feature>
<feature type="compositionally biased region" description="Low complexity" evidence="1">
    <location>
        <begin position="715"/>
        <end position="733"/>
    </location>
</feature>
<gene>
    <name evidence="2" type="primary">Contig2818.g3020</name>
    <name evidence="2" type="ORF">STYLEM_3060</name>
</gene>
<dbReference type="OrthoDB" id="294535at2759"/>
<proteinExistence type="predicted"/>
<feature type="compositionally biased region" description="Polar residues" evidence="1">
    <location>
        <begin position="568"/>
        <end position="578"/>
    </location>
</feature>
<name>A0A077ZXV3_STYLE</name>
<feature type="compositionally biased region" description="Polar residues" evidence="1">
    <location>
        <begin position="890"/>
        <end position="917"/>
    </location>
</feature>
<feature type="region of interest" description="Disordered" evidence="1">
    <location>
        <begin position="967"/>
        <end position="990"/>
    </location>
</feature>
<feature type="region of interest" description="Disordered" evidence="1">
    <location>
        <begin position="1137"/>
        <end position="1158"/>
    </location>
</feature>
<organism evidence="2 3">
    <name type="scientific">Stylonychia lemnae</name>
    <name type="common">Ciliate</name>
    <dbReference type="NCBI Taxonomy" id="5949"/>
    <lineage>
        <taxon>Eukaryota</taxon>
        <taxon>Sar</taxon>
        <taxon>Alveolata</taxon>
        <taxon>Ciliophora</taxon>
        <taxon>Intramacronucleata</taxon>
        <taxon>Spirotrichea</taxon>
        <taxon>Stichotrichia</taxon>
        <taxon>Sporadotrichida</taxon>
        <taxon>Oxytrichidae</taxon>
        <taxon>Stylonychinae</taxon>
        <taxon>Stylonychia</taxon>
    </lineage>
</organism>
<feature type="compositionally biased region" description="Basic and acidic residues" evidence="1">
    <location>
        <begin position="514"/>
        <end position="528"/>
    </location>
</feature>
<evidence type="ECO:0000313" key="3">
    <source>
        <dbReference type="Proteomes" id="UP000039865"/>
    </source>
</evidence>
<feature type="compositionally biased region" description="Polar residues" evidence="1">
    <location>
        <begin position="262"/>
        <end position="278"/>
    </location>
</feature>
<dbReference type="EMBL" id="CCKQ01002963">
    <property type="protein sequence ID" value="CDW74067.1"/>
    <property type="molecule type" value="Genomic_DNA"/>
</dbReference>
<feature type="region of interest" description="Disordered" evidence="1">
    <location>
        <begin position="243"/>
        <end position="278"/>
    </location>
</feature>
<sequence length="1233" mass="140206">MMRIKNDDIKSIGDKNNGSVSAGVNGEKSVEDSFERYYNKDLDLDEGNSQTLNNFLKIRYRSLNDVGPNSGRLEPERLVYFPSYYSQYGLMLSKVMISSCNLNNHNLKYRLGILEECAICLETCLNTLQSPYIQMYFNNPYNPALKLKMLKYKCKTHMQICALLSQVHKHKEAVMHAIEGIKIAHFLVKDMTEMTQVYNNELLQRKPLEEISIINNPKFSLLEKTSVKLLPILKELKRRMAIEEEQASPKHRGKENEKRKSQQNSKLSTSNNKENLSESQDVDMKNLLGYLNQSEWIYSLNIGNIMQIAPLTMQDFMSSSSIEMELSREYVLEKFCFLAVSYFCMGTEYRFLHQLQEMLGEQIYSRRDSEYWHGKAVEIAISFLPSESPLVSHILMSYEKHHSPSNQSIVQIFQVYHSQPEDEQQEIQVKVIRQVKGIDSNKIQPIIRHHNDRDFRVTYVDIDSLDYSKILFSPYNLIKKSNTNTNMSWEQNDSQVTDLNYDVEVNLDQRRRKSNQEGRLSKSQEKKNILSGKKQQNHSRKNLKHKNNNSIMNEEENSEYGDEDDRGSQNNDQNNGQYFAQGKDLRKGQYYTIADENNLRTGSIESLEGDGHSQGYKNNRKVKKGGQVGQQIALIDQEQFSNQQNIHEDSILNQSTAQLIEERRAKSSLGENSATRLRTKVTGAQKVQGNQMLLQQLRGNSSSAMARLHPSQQNNLQNTQNNQQQPSISNNPSTMLRNVTSVSSGIEESQVKGQIVKNKSNLDSSILTNEDTIDMENNRARVMRTQILQGGSGNPKRRFKNNQVNPIGTQDLNVSLEGSQNSAMQNAQAAVMQQKKRNENRRQNSTSREKATPNRQNIAPITDIRQKKSQTINVDDLPQDQFLQNKKFIDNSSIPNNAVNQPRQNTSQRMRQTPGQRQNNNEIQNELLNSSLERDLQFVSKLNQSAIANHNISLNSSLIQHQPSLVNNQSKRGANGQPKSSSKGRTPTDTTKQKYFQYQQMQQQLMNFVGNPQTTEGILNMIKKREKLNNSALGTSTSKQSQQVELGGMGNQSQIVSQINKLYSQKRTPTANAGQLVQQVQNQQSTGGMNNIKMGSAGKNMDKAGNPAKLAAFTQDNWNTAGISGIELSKMIQIDNMKKASSQSRKGSSKEANKQANLNNSNLIFGNIMNDDDDFIPTNKKQAAPAFIQSHTQYENWMNYQSQKVKQNQQIGNLGAPNINQNNTAISSNNSRF</sequence>
<feature type="region of interest" description="Disordered" evidence="1">
    <location>
        <begin position="508"/>
        <end position="583"/>
    </location>
</feature>
<accession>A0A077ZXV3</accession>
<dbReference type="AlphaFoldDB" id="A0A077ZXV3"/>
<feature type="region of interest" description="Disordered" evidence="1">
    <location>
        <begin position="887"/>
        <end position="919"/>
    </location>
</feature>
<evidence type="ECO:0000313" key="2">
    <source>
        <dbReference type="EMBL" id="CDW74067.1"/>
    </source>
</evidence>
<feature type="compositionally biased region" description="Basic residues" evidence="1">
    <location>
        <begin position="535"/>
        <end position="547"/>
    </location>
</feature>
<reference evidence="2 3" key="1">
    <citation type="submission" date="2014-06" db="EMBL/GenBank/DDBJ databases">
        <authorList>
            <person name="Swart Estienne"/>
        </authorList>
    </citation>
    <scope>NUCLEOTIDE SEQUENCE [LARGE SCALE GENOMIC DNA]</scope>
    <source>
        <strain evidence="2 3">130c</strain>
    </source>
</reference>
<feature type="compositionally biased region" description="Acidic residues" evidence="1">
    <location>
        <begin position="553"/>
        <end position="565"/>
    </location>
</feature>
<feature type="region of interest" description="Disordered" evidence="1">
    <location>
        <begin position="788"/>
        <end position="857"/>
    </location>
</feature>
<keyword evidence="3" id="KW-1185">Reference proteome</keyword>